<evidence type="ECO:0000313" key="8">
    <source>
        <dbReference type="Proteomes" id="UP000011668"/>
    </source>
</evidence>
<dbReference type="GO" id="GO:0006574">
    <property type="term" value="P:L-valine catabolic process"/>
    <property type="evidence" value="ECO:0007669"/>
    <property type="project" value="TreeGrafter"/>
</dbReference>
<evidence type="ECO:0000259" key="5">
    <source>
        <dbReference type="Pfam" id="PF07883"/>
    </source>
</evidence>
<dbReference type="AlphaFoldDB" id="L8X5D3"/>
<dbReference type="CDD" id="cd02223">
    <property type="entry name" value="cupin_Bh2720-like"/>
    <property type="match status" value="1"/>
</dbReference>
<feature type="domain" description="Enoyl-CoA hydratase/isomerase" evidence="6">
    <location>
        <begin position="259"/>
        <end position="352"/>
    </location>
</feature>
<keyword evidence="8" id="KW-1185">Reference proteome</keyword>
<comment type="catalytic activity">
    <reaction evidence="1">
        <text>3-hydroxy-2-methylpropanoyl-CoA + H2O = 3-hydroxy-2-methylpropanoate + CoA + H(+)</text>
        <dbReference type="Rhea" id="RHEA:20888"/>
        <dbReference type="ChEBI" id="CHEBI:11805"/>
        <dbReference type="ChEBI" id="CHEBI:15377"/>
        <dbReference type="ChEBI" id="CHEBI:15378"/>
        <dbReference type="ChEBI" id="CHEBI:57287"/>
        <dbReference type="ChEBI" id="CHEBI:57340"/>
        <dbReference type="EC" id="3.1.2.4"/>
    </reaction>
</comment>
<dbReference type="GO" id="GO:0005739">
    <property type="term" value="C:mitochondrion"/>
    <property type="evidence" value="ECO:0007669"/>
    <property type="project" value="TreeGrafter"/>
</dbReference>
<dbReference type="STRING" id="983506.L8X5D3"/>
<dbReference type="Gene3D" id="3.90.226.10">
    <property type="entry name" value="2-enoyl-CoA Hydratase, Chain A, domain 1"/>
    <property type="match status" value="2"/>
</dbReference>
<feature type="domain" description="Cupin type-2" evidence="5">
    <location>
        <begin position="91"/>
        <end position="156"/>
    </location>
</feature>
<dbReference type="OrthoDB" id="1737613at2759"/>
<name>L8X5D3_THACA</name>
<dbReference type="EMBL" id="AFRT01000084">
    <property type="protein sequence ID" value="ELU45415.1"/>
    <property type="molecule type" value="Genomic_DNA"/>
</dbReference>
<dbReference type="Proteomes" id="UP000011668">
    <property type="component" value="Unassembled WGS sequence"/>
</dbReference>
<protein>
    <recommendedName>
        <fullName evidence="2">3-hydroxyisobutyryl-CoA hydrolase</fullName>
        <ecNumber evidence="2">3.1.2.4</ecNumber>
    </recommendedName>
</protein>
<dbReference type="OMA" id="WAHETIR"/>
<accession>L8X5D3</accession>
<dbReference type="SUPFAM" id="SSF51182">
    <property type="entry name" value="RmlC-like cupins"/>
    <property type="match status" value="1"/>
</dbReference>
<gene>
    <name evidence="7" type="ORF">AG1IA_00555</name>
</gene>
<dbReference type="Pfam" id="PF16113">
    <property type="entry name" value="ECH_2"/>
    <property type="match status" value="2"/>
</dbReference>
<dbReference type="PANTHER" id="PTHR43176:SF3">
    <property type="entry name" value="3-HYDROXYISOBUTYRYL-COA HYDROLASE, MITOCHONDRIAL"/>
    <property type="match status" value="1"/>
</dbReference>
<dbReference type="InterPro" id="IPR032259">
    <property type="entry name" value="HIBYL-CoA-H"/>
</dbReference>
<evidence type="ECO:0000259" key="6">
    <source>
        <dbReference type="Pfam" id="PF16113"/>
    </source>
</evidence>
<comment type="caution">
    <text evidence="7">The sequence shown here is derived from an EMBL/GenBank/DDBJ whole genome shotgun (WGS) entry which is preliminary data.</text>
</comment>
<dbReference type="SUPFAM" id="SSF52096">
    <property type="entry name" value="ClpP/crotonase"/>
    <property type="match status" value="2"/>
</dbReference>
<evidence type="ECO:0000256" key="3">
    <source>
        <dbReference type="ARBA" id="ARBA00022801"/>
    </source>
</evidence>
<keyword evidence="3 7" id="KW-0378">Hydrolase</keyword>
<dbReference type="InterPro" id="IPR029045">
    <property type="entry name" value="ClpP/crotonase-like_dom_sf"/>
</dbReference>
<proteinExistence type="predicted"/>
<organism evidence="7 8">
    <name type="scientific">Thanatephorus cucumeris (strain AG1-IA)</name>
    <name type="common">Rice sheath blight fungus</name>
    <name type="synonym">Rhizoctonia solani</name>
    <dbReference type="NCBI Taxonomy" id="983506"/>
    <lineage>
        <taxon>Eukaryota</taxon>
        <taxon>Fungi</taxon>
        <taxon>Dikarya</taxon>
        <taxon>Basidiomycota</taxon>
        <taxon>Agaricomycotina</taxon>
        <taxon>Agaricomycetes</taxon>
        <taxon>Cantharellales</taxon>
        <taxon>Ceratobasidiaceae</taxon>
        <taxon>Rhizoctonia</taxon>
        <taxon>Rhizoctonia solani AG-1</taxon>
    </lineage>
</organism>
<dbReference type="PANTHER" id="PTHR43176">
    <property type="entry name" value="3-HYDROXYISOBUTYRYL-COA HYDROLASE-RELATED"/>
    <property type="match status" value="1"/>
</dbReference>
<dbReference type="InterPro" id="IPR011051">
    <property type="entry name" value="RmlC_Cupin_sf"/>
</dbReference>
<evidence type="ECO:0000313" key="7">
    <source>
        <dbReference type="EMBL" id="ELU45415.1"/>
    </source>
</evidence>
<reference evidence="7 8" key="1">
    <citation type="journal article" date="2013" name="Nat. Commun.">
        <title>The evolution and pathogenic mechanisms of the rice sheath blight pathogen.</title>
        <authorList>
            <person name="Zheng A."/>
            <person name="Lin R."/>
            <person name="Xu L."/>
            <person name="Qin P."/>
            <person name="Tang C."/>
            <person name="Ai P."/>
            <person name="Zhang D."/>
            <person name="Liu Y."/>
            <person name="Sun Z."/>
            <person name="Feng H."/>
            <person name="Wang Y."/>
            <person name="Chen Y."/>
            <person name="Liang X."/>
            <person name="Fu R."/>
            <person name="Li Q."/>
            <person name="Zhang J."/>
            <person name="Yu X."/>
            <person name="Xie Z."/>
            <person name="Ding L."/>
            <person name="Guan P."/>
            <person name="Tang J."/>
            <person name="Liang Y."/>
            <person name="Wang S."/>
            <person name="Deng Q."/>
            <person name="Li S."/>
            <person name="Zhu J."/>
            <person name="Wang L."/>
            <person name="Liu H."/>
            <person name="Li P."/>
        </authorList>
    </citation>
    <scope>NUCLEOTIDE SEQUENCE [LARGE SCALE GENOMIC DNA]</scope>
    <source>
        <strain evidence="8">AG-1 IA</strain>
    </source>
</reference>
<dbReference type="InterPro" id="IPR014710">
    <property type="entry name" value="RmlC-like_jellyroll"/>
</dbReference>
<dbReference type="InterPro" id="IPR013096">
    <property type="entry name" value="Cupin_2"/>
</dbReference>
<dbReference type="EC" id="3.1.2.4" evidence="2"/>
<evidence type="ECO:0000256" key="4">
    <source>
        <dbReference type="SAM" id="MobiDB-lite"/>
    </source>
</evidence>
<feature type="domain" description="Enoyl-CoA hydratase/isomerase" evidence="6">
    <location>
        <begin position="427"/>
        <end position="605"/>
    </location>
</feature>
<evidence type="ECO:0000256" key="2">
    <source>
        <dbReference type="ARBA" id="ARBA00011915"/>
    </source>
</evidence>
<feature type="region of interest" description="Disordered" evidence="4">
    <location>
        <begin position="168"/>
        <end position="191"/>
    </location>
</feature>
<dbReference type="Gene3D" id="2.60.120.10">
    <property type="entry name" value="Jelly Rolls"/>
    <property type="match status" value="1"/>
</dbReference>
<dbReference type="CDD" id="cd06558">
    <property type="entry name" value="crotonase-like"/>
    <property type="match status" value="1"/>
</dbReference>
<dbReference type="HOGENOM" id="CLU_391900_0_0_1"/>
<dbReference type="InterPro" id="IPR045004">
    <property type="entry name" value="ECH_dom"/>
</dbReference>
<sequence length="704" mass="77591">MVLNAMRSIFMQSSTRIFTRTTLVSRLSLAKPPTRSTFSLIRTAGMASRTGTQTSPPPKKMAHFPKIESQASESHDFRRVLWTGEHSQLVIMTIPVDGEIGEEVHTVDQHLMFTSGTAKAIVAGEEKTVKEGDLVIVPADNFINTAKTPLVLYTVYAPAEHATTSVHKSLEEGEKLEEAGKDEPPAWAQKDSKSETRILSLAWFAFVQQAPMMLRPLALNARRTAVSMSSNRLQTVARHLSGTAPVDEPVLFKSEGNTRTYILNRPAALNTLNENMIDMLGEWNANKLCNLIIGRGNNRAFCAGGDVKDIIMNAATPEKQPEAIRFFKKEFELDFALATLTKPYVSVMDGYTSETLTHALNAPDSLATSGRRSRVIDRCTLSDSDRGLEFRDARSKDRLFPRCWGHLFPASIGWRAWDVSGSHIERYHEFGLATHFVPQRRLPTLLAALSSLADTSPEAINRTIEEHSADISPEDPSGAFRGERRKVLDACFSYDRVESIIKDLQDVVSSAGSQAQWAQETLDAMLARSPTSLRVALQAVRRGKHKELADALQMEMGVATAFCTGASPDFITGVTHLLVNKQKTRAAWSPDTLEKTPEDITNQFFDQSPYVQRAPRLDLDRTVTPGDKLTRYALPNEATVEAAVKGSLPGSGSFALTPTELISSFERRCGQKAGLKQKIQDIIGELVASKSGYERLLTDAGGNE</sequence>
<dbReference type="Pfam" id="PF07883">
    <property type="entry name" value="Cupin_2"/>
    <property type="match status" value="1"/>
</dbReference>
<dbReference type="GO" id="GO:0003860">
    <property type="term" value="F:3-hydroxyisobutyryl-CoA hydrolase activity"/>
    <property type="evidence" value="ECO:0007669"/>
    <property type="project" value="UniProtKB-EC"/>
</dbReference>
<evidence type="ECO:0000256" key="1">
    <source>
        <dbReference type="ARBA" id="ARBA00001709"/>
    </source>
</evidence>